<dbReference type="AlphaFoldDB" id="A0A316LH50"/>
<dbReference type="RefSeq" id="WP_109659271.1">
    <property type="nucleotide sequence ID" value="NZ_QGEG01000001.1"/>
</dbReference>
<name>A0A316LH50_9FLAO</name>
<dbReference type="OrthoDB" id="9764953at2"/>
<comment type="caution">
    <text evidence="2">The sequence shown here is derived from an EMBL/GenBank/DDBJ whole genome shotgun (WGS) entry which is preliminary data.</text>
</comment>
<reference evidence="2 3" key="1">
    <citation type="submission" date="2018-05" db="EMBL/GenBank/DDBJ databases">
        <title>Complete genome sequence of Flagellimonas aquimarina ECD12 isolated from seaweed Ecklonia cava.</title>
        <authorList>
            <person name="Choi S."/>
            <person name="Seong C."/>
        </authorList>
    </citation>
    <scope>NUCLEOTIDE SEQUENCE [LARGE SCALE GENOMIC DNA]</scope>
    <source>
        <strain evidence="2 3">ECD12</strain>
    </source>
</reference>
<accession>A0A316LH50</accession>
<evidence type="ECO:0000313" key="3">
    <source>
        <dbReference type="Proteomes" id="UP000245762"/>
    </source>
</evidence>
<dbReference type="InterPro" id="IPR029058">
    <property type="entry name" value="AB_hydrolase_fold"/>
</dbReference>
<keyword evidence="1" id="KW-0732">Signal</keyword>
<organism evidence="2 3">
    <name type="scientific">Flagellimonas aquimarina</name>
    <dbReference type="NCBI Taxonomy" id="2201895"/>
    <lineage>
        <taxon>Bacteria</taxon>
        <taxon>Pseudomonadati</taxon>
        <taxon>Bacteroidota</taxon>
        <taxon>Flavobacteriia</taxon>
        <taxon>Flavobacteriales</taxon>
        <taxon>Flavobacteriaceae</taxon>
        <taxon>Flagellimonas</taxon>
    </lineage>
</organism>
<gene>
    <name evidence="2" type="ORF">DKG77_00800</name>
</gene>
<feature type="signal peptide" evidence="1">
    <location>
        <begin position="1"/>
        <end position="22"/>
    </location>
</feature>
<dbReference type="Gene3D" id="3.40.50.1820">
    <property type="entry name" value="alpha/beta hydrolase"/>
    <property type="match status" value="1"/>
</dbReference>
<proteinExistence type="predicted"/>
<protein>
    <submittedName>
        <fullName evidence="2">Uncharacterized protein</fullName>
    </submittedName>
</protein>
<sequence length="229" mass="25687">MKNLKKILYVLFSWLVTVGAFAQERVLELQVGKDKMLVRITVPENYSTSQHYPILLGPGLDNDSLENGCRYFGLNPETHGWILVESLVHMKDRKAVLVLLDYLEANYPVKSIFALGFSANSIDAFQIATQYSDKLAGVISMPGNPNLKDTSSLKKLSNQNVLMIVGEKDTYWKKKAEKAKEIMDKHKIRNKLVVVPNAGHILDEMAGPPLFDLLEEMINTESSGFSITN</sequence>
<keyword evidence="3" id="KW-1185">Reference proteome</keyword>
<dbReference type="SUPFAM" id="SSF53474">
    <property type="entry name" value="alpha/beta-Hydrolases"/>
    <property type="match status" value="1"/>
</dbReference>
<evidence type="ECO:0000313" key="2">
    <source>
        <dbReference type="EMBL" id="PWL39410.1"/>
    </source>
</evidence>
<feature type="chain" id="PRO_5016303294" evidence="1">
    <location>
        <begin position="23"/>
        <end position="229"/>
    </location>
</feature>
<evidence type="ECO:0000256" key="1">
    <source>
        <dbReference type="SAM" id="SignalP"/>
    </source>
</evidence>
<dbReference type="EMBL" id="QGEG01000001">
    <property type="protein sequence ID" value="PWL39410.1"/>
    <property type="molecule type" value="Genomic_DNA"/>
</dbReference>
<dbReference type="Proteomes" id="UP000245762">
    <property type="component" value="Unassembled WGS sequence"/>
</dbReference>